<reference evidence="7 8" key="1">
    <citation type="submission" date="2011-07" db="EMBL/GenBank/DDBJ databases">
        <authorList>
            <person name="Coyne R."/>
            <person name="Brami D."/>
            <person name="Johnson J."/>
            <person name="Hostetler J."/>
            <person name="Hannick L."/>
            <person name="Clark T."/>
            <person name="Cassidy-Hanley D."/>
            <person name="Inman J."/>
        </authorList>
    </citation>
    <scope>NUCLEOTIDE SEQUENCE [LARGE SCALE GENOMIC DNA]</scope>
    <source>
        <strain evidence="7 8">G5</strain>
    </source>
</reference>
<feature type="domain" description="Nop" evidence="6">
    <location>
        <begin position="282"/>
        <end position="400"/>
    </location>
</feature>
<dbReference type="FunFam" id="1.10.246.90:FF:000005">
    <property type="entry name" value="Nucleolar protein 5, putative"/>
    <property type="match status" value="1"/>
</dbReference>
<dbReference type="SMART" id="SM00931">
    <property type="entry name" value="NOSIC"/>
    <property type="match status" value="1"/>
</dbReference>
<dbReference type="InterPro" id="IPR045056">
    <property type="entry name" value="Nop56/Nop58"/>
</dbReference>
<feature type="region of interest" description="Disordered" evidence="5">
    <location>
        <begin position="409"/>
        <end position="459"/>
    </location>
</feature>
<proteinExistence type="inferred from homology"/>
<protein>
    <recommendedName>
        <fullName evidence="6">Nop domain-containing protein</fullName>
    </recommendedName>
</protein>
<dbReference type="eggNOG" id="KOG2572">
    <property type="taxonomic scope" value="Eukaryota"/>
</dbReference>
<keyword evidence="3" id="KW-0690">Ribosome biogenesis</keyword>
<keyword evidence="8" id="KW-1185">Reference proteome</keyword>
<dbReference type="InterPro" id="IPR012974">
    <property type="entry name" value="NOP58/56_N"/>
</dbReference>
<sequence length="459" mass="51524">MHILLETSAGFALFQVNNEKKLKKVDDLYSYFVNEDQAKKLVNLVAFQKFKDTTDAIKSTSKLIKGKVPKKLKKFLQTNLISQEIQDRLAISDKKLGKSITEKLGIECTNYNMDLFKGLRLQLCNMVAGLTEKELQTMNLGLSHGLSRYKLKFSAEKVDTMIIQAISLLDDLEKEVNNYMMRLREWYGWHFPEMGKIVTDSLVYTKVVLAVGMRTKAHSSDLSGILPEDIEKEVKQAAEISMGTEISEEDEKFILELGSQIVDLSEYKEELQNYLKNRMQTIAPNLSAMLGELVGARLISHAGSLINLAKYPASTVQILGAEKALFKAIKTKMNTPKYGLIYQASIVGQAQNKLKGKISRTLAAKTALCIRCDALGEDDEAQIGAESRQYVEKRLQFLQQNEQGGFVAKPQKKGASAIESKSTGGYNNAADYTNKFRKSNETLGQNQEEPQKVKKFKKD</sequence>
<evidence type="ECO:0000256" key="1">
    <source>
        <dbReference type="ARBA" id="ARBA00004604"/>
    </source>
</evidence>
<evidence type="ECO:0000313" key="7">
    <source>
        <dbReference type="EMBL" id="EGR29221.1"/>
    </source>
</evidence>
<dbReference type="STRING" id="857967.G0QZY8"/>
<dbReference type="SUPFAM" id="SSF89124">
    <property type="entry name" value="Nop domain"/>
    <property type="match status" value="1"/>
</dbReference>
<dbReference type="OMA" id="MGMRSNW"/>
<dbReference type="RefSeq" id="XP_004030457.1">
    <property type="nucleotide sequence ID" value="XM_004030409.1"/>
</dbReference>
<dbReference type="OrthoDB" id="6780543at2759"/>
<evidence type="ECO:0000256" key="4">
    <source>
        <dbReference type="ARBA" id="ARBA00023242"/>
    </source>
</evidence>
<organism evidence="7 8">
    <name type="scientific">Ichthyophthirius multifiliis</name>
    <name type="common">White spot disease agent</name>
    <name type="synonym">Ich</name>
    <dbReference type="NCBI Taxonomy" id="5932"/>
    <lineage>
        <taxon>Eukaryota</taxon>
        <taxon>Sar</taxon>
        <taxon>Alveolata</taxon>
        <taxon>Ciliophora</taxon>
        <taxon>Intramacronucleata</taxon>
        <taxon>Oligohymenophorea</taxon>
        <taxon>Hymenostomatida</taxon>
        <taxon>Ophryoglenina</taxon>
        <taxon>Ichthyophthirius</taxon>
    </lineage>
</organism>
<dbReference type="Gene3D" id="1.10.287.4070">
    <property type="match status" value="1"/>
</dbReference>
<dbReference type="FunCoup" id="G0QZY8">
    <property type="interactions" value="628"/>
</dbReference>
<comment type="subcellular location">
    <subcellularLocation>
        <location evidence="1">Nucleus</location>
        <location evidence="1">Nucleolus</location>
    </subcellularLocation>
</comment>
<evidence type="ECO:0000313" key="8">
    <source>
        <dbReference type="Proteomes" id="UP000008983"/>
    </source>
</evidence>
<dbReference type="PROSITE" id="PS51358">
    <property type="entry name" value="NOP"/>
    <property type="match status" value="1"/>
</dbReference>
<dbReference type="GO" id="GO:0032040">
    <property type="term" value="C:small-subunit processome"/>
    <property type="evidence" value="ECO:0007669"/>
    <property type="project" value="InterPro"/>
</dbReference>
<dbReference type="EMBL" id="GL984172">
    <property type="protein sequence ID" value="EGR29221.1"/>
    <property type="molecule type" value="Genomic_DNA"/>
</dbReference>
<evidence type="ECO:0000256" key="3">
    <source>
        <dbReference type="ARBA" id="ARBA00022517"/>
    </source>
</evidence>
<dbReference type="InterPro" id="IPR036070">
    <property type="entry name" value="Nop_dom_sf"/>
</dbReference>
<dbReference type="Pfam" id="PF01798">
    <property type="entry name" value="Nop"/>
    <property type="match status" value="1"/>
</dbReference>
<dbReference type="PANTHER" id="PTHR10894">
    <property type="entry name" value="NUCLEOLAR PROTEIN 5 NUCLEOLAR PROTEIN NOP5 NOP58"/>
    <property type="match status" value="1"/>
</dbReference>
<dbReference type="PANTHER" id="PTHR10894:SF1">
    <property type="entry name" value="NUCLEOLAR PROTEIN 58"/>
    <property type="match status" value="1"/>
</dbReference>
<accession>G0QZY8</accession>
<evidence type="ECO:0000256" key="5">
    <source>
        <dbReference type="SAM" id="MobiDB-lite"/>
    </source>
</evidence>
<dbReference type="InterPro" id="IPR042239">
    <property type="entry name" value="Nop_C"/>
</dbReference>
<dbReference type="GO" id="GO:0042254">
    <property type="term" value="P:ribosome biogenesis"/>
    <property type="evidence" value="ECO:0007669"/>
    <property type="project" value="UniProtKB-KW"/>
</dbReference>
<dbReference type="InterPro" id="IPR002687">
    <property type="entry name" value="Nop_dom"/>
</dbReference>
<evidence type="ECO:0000259" key="6">
    <source>
        <dbReference type="PROSITE" id="PS51358"/>
    </source>
</evidence>
<comment type="similarity">
    <text evidence="2">Belongs to the NOP5/NOP56 family.</text>
</comment>
<dbReference type="GO" id="GO:0031428">
    <property type="term" value="C:box C/D methylation guide snoRNP complex"/>
    <property type="evidence" value="ECO:0007669"/>
    <property type="project" value="InterPro"/>
</dbReference>
<dbReference type="InParanoid" id="G0QZY8"/>
<evidence type="ECO:0000256" key="2">
    <source>
        <dbReference type="ARBA" id="ARBA00009211"/>
    </source>
</evidence>
<dbReference type="GeneID" id="14905318"/>
<dbReference type="AlphaFoldDB" id="G0QZY8"/>
<gene>
    <name evidence="7" type="ORF">IMG5_160580</name>
</gene>
<name>G0QZY8_ICHMU</name>
<dbReference type="InterPro" id="IPR012976">
    <property type="entry name" value="NOSIC"/>
</dbReference>
<keyword evidence="4" id="KW-0539">Nucleus</keyword>
<dbReference type="GO" id="GO:0030515">
    <property type="term" value="F:snoRNA binding"/>
    <property type="evidence" value="ECO:0007669"/>
    <property type="project" value="InterPro"/>
</dbReference>
<dbReference type="Pfam" id="PF08156">
    <property type="entry name" value="NOP5NT"/>
    <property type="match status" value="1"/>
</dbReference>
<dbReference type="Proteomes" id="UP000008983">
    <property type="component" value="Unassembled WGS sequence"/>
</dbReference>
<dbReference type="FunFam" id="1.10.287.4070:FF:000001">
    <property type="entry name" value="Probable Nucleolar protein 58"/>
    <property type="match status" value="1"/>
</dbReference>
<dbReference type="Gene3D" id="1.10.246.90">
    <property type="entry name" value="Nop domain"/>
    <property type="match status" value="1"/>
</dbReference>